<dbReference type="PANTHER" id="PTHR47481">
    <property type="match status" value="1"/>
</dbReference>
<comment type="caution">
    <text evidence="1">The sequence shown here is derived from an EMBL/GenBank/DDBJ whole genome shotgun (WGS) entry which is preliminary data.</text>
</comment>
<dbReference type="STRING" id="22663.A0A2I0IMK1"/>
<evidence type="ECO:0000313" key="2">
    <source>
        <dbReference type="Proteomes" id="UP000233551"/>
    </source>
</evidence>
<keyword evidence="2" id="KW-1185">Reference proteome</keyword>
<organism evidence="1 2">
    <name type="scientific">Punica granatum</name>
    <name type="common">Pomegranate</name>
    <dbReference type="NCBI Taxonomy" id="22663"/>
    <lineage>
        <taxon>Eukaryota</taxon>
        <taxon>Viridiplantae</taxon>
        <taxon>Streptophyta</taxon>
        <taxon>Embryophyta</taxon>
        <taxon>Tracheophyta</taxon>
        <taxon>Spermatophyta</taxon>
        <taxon>Magnoliopsida</taxon>
        <taxon>eudicotyledons</taxon>
        <taxon>Gunneridae</taxon>
        <taxon>Pentapetalae</taxon>
        <taxon>rosids</taxon>
        <taxon>malvids</taxon>
        <taxon>Myrtales</taxon>
        <taxon>Lythraceae</taxon>
        <taxon>Punica</taxon>
    </lineage>
</organism>
<proteinExistence type="predicted"/>
<dbReference type="PANTHER" id="PTHR47481:SF31">
    <property type="entry name" value="OS01G0873500 PROTEIN"/>
    <property type="match status" value="1"/>
</dbReference>
<name>A0A2I0IMK1_PUNGR</name>
<dbReference type="AlphaFoldDB" id="A0A2I0IMK1"/>
<gene>
    <name evidence="1" type="ORF">CRG98_034400</name>
</gene>
<reference evidence="1 2" key="1">
    <citation type="submission" date="2017-11" db="EMBL/GenBank/DDBJ databases">
        <title>De-novo sequencing of pomegranate (Punica granatum L.) genome.</title>
        <authorList>
            <person name="Akparov Z."/>
            <person name="Amiraslanov A."/>
            <person name="Hajiyeva S."/>
            <person name="Abbasov M."/>
            <person name="Kaur K."/>
            <person name="Hamwieh A."/>
            <person name="Solovyev V."/>
            <person name="Salamov A."/>
            <person name="Braich B."/>
            <person name="Kosarev P."/>
            <person name="Mahmoud A."/>
            <person name="Hajiyev E."/>
            <person name="Babayeva S."/>
            <person name="Izzatullayeva V."/>
            <person name="Mammadov A."/>
            <person name="Mammadov A."/>
            <person name="Sharifova S."/>
            <person name="Ojaghi J."/>
            <person name="Eynullazada K."/>
            <person name="Bayramov B."/>
            <person name="Abdulazimova A."/>
            <person name="Shahmuradov I."/>
        </authorList>
    </citation>
    <scope>NUCLEOTIDE SEQUENCE [LARGE SCALE GENOMIC DNA]</scope>
    <source>
        <strain evidence="2">cv. AG2017</strain>
        <tissue evidence="1">Leaf</tissue>
    </source>
</reference>
<dbReference type="EMBL" id="PGOL01002757">
    <property type="protein sequence ID" value="PKI45222.1"/>
    <property type="molecule type" value="Genomic_DNA"/>
</dbReference>
<accession>A0A2I0IMK1</accession>
<dbReference type="Proteomes" id="UP000233551">
    <property type="component" value="Unassembled WGS sequence"/>
</dbReference>
<dbReference type="Pfam" id="PF14223">
    <property type="entry name" value="Retrotran_gag_2"/>
    <property type="match status" value="1"/>
</dbReference>
<evidence type="ECO:0000313" key="1">
    <source>
        <dbReference type="EMBL" id="PKI45222.1"/>
    </source>
</evidence>
<protein>
    <recommendedName>
        <fullName evidence="3">Retrotransposon Copia-like N-terminal domain-containing protein</fullName>
    </recommendedName>
</protein>
<sequence length="308" mass="34429">MANSTSILHLPFSIPTVQVKLNGQNYMFWKDIMSPLLETYGILSYAEGRIPEPSKTVTRPDGSVSQNPEHQQWVSRYKFALTCIMLANAAYNAVTEDIGITILSAKTSHEAWHSLETAFLSQTATQEDLLEQQWRDLRKGSLSMLRFINEVKKKALNFAQIEKPKTPIEINRHIYTNLGPEWEPFILAKSDTMITMSIDELTSLLMEHDDRRSYAAIHEQLRLISLVSLDRLPSKLIMWIVEGGTVIEVAGRTKGKLSAEETGMVAAVDTTATARDSLAVAADSPLVVTGMGKEALREDLIWARNGKP</sequence>
<evidence type="ECO:0008006" key="3">
    <source>
        <dbReference type="Google" id="ProtNLM"/>
    </source>
</evidence>